<gene>
    <name evidence="1" type="ORF">HHI36_013354</name>
</gene>
<dbReference type="AlphaFoldDB" id="A0ABD2NGY2"/>
<keyword evidence="2" id="KW-1185">Reference proteome</keyword>
<organism evidence="1 2">
    <name type="scientific">Cryptolaemus montrouzieri</name>
    <dbReference type="NCBI Taxonomy" id="559131"/>
    <lineage>
        <taxon>Eukaryota</taxon>
        <taxon>Metazoa</taxon>
        <taxon>Ecdysozoa</taxon>
        <taxon>Arthropoda</taxon>
        <taxon>Hexapoda</taxon>
        <taxon>Insecta</taxon>
        <taxon>Pterygota</taxon>
        <taxon>Neoptera</taxon>
        <taxon>Endopterygota</taxon>
        <taxon>Coleoptera</taxon>
        <taxon>Polyphaga</taxon>
        <taxon>Cucujiformia</taxon>
        <taxon>Coccinelloidea</taxon>
        <taxon>Coccinellidae</taxon>
        <taxon>Scymninae</taxon>
        <taxon>Scymnini</taxon>
        <taxon>Cryptolaemus</taxon>
    </lineage>
</organism>
<reference evidence="1 2" key="1">
    <citation type="journal article" date="2021" name="BMC Biol.">
        <title>Horizontally acquired antibacterial genes associated with adaptive radiation of ladybird beetles.</title>
        <authorList>
            <person name="Li H.S."/>
            <person name="Tang X.F."/>
            <person name="Huang Y.H."/>
            <person name="Xu Z.Y."/>
            <person name="Chen M.L."/>
            <person name="Du X.Y."/>
            <person name="Qiu B.Y."/>
            <person name="Chen P.T."/>
            <person name="Zhang W."/>
            <person name="Slipinski A."/>
            <person name="Escalona H.E."/>
            <person name="Waterhouse R.M."/>
            <person name="Zwick A."/>
            <person name="Pang H."/>
        </authorList>
    </citation>
    <scope>NUCLEOTIDE SEQUENCE [LARGE SCALE GENOMIC DNA]</scope>
    <source>
        <strain evidence="1">SYSU2018</strain>
    </source>
</reference>
<comment type="caution">
    <text evidence="1">The sequence shown here is derived from an EMBL/GenBank/DDBJ whole genome shotgun (WGS) entry which is preliminary data.</text>
</comment>
<evidence type="ECO:0000313" key="2">
    <source>
        <dbReference type="Proteomes" id="UP001516400"/>
    </source>
</evidence>
<name>A0ABD2NGY2_9CUCU</name>
<accession>A0ABD2NGY2</accession>
<dbReference type="Proteomes" id="UP001516400">
    <property type="component" value="Unassembled WGS sequence"/>
</dbReference>
<protein>
    <submittedName>
        <fullName evidence="1">Uncharacterized protein</fullName>
    </submittedName>
</protein>
<sequence>MKAQIRSLGENGTEKLLGEIHDRMVRSSNIMIYDVEESKSVILSEKISNDKEIVSNFLRTVDVNDSNILKVVRVRRIGIKPRPIKAVLSSPQVVNDAAKTTS</sequence>
<evidence type="ECO:0000313" key="1">
    <source>
        <dbReference type="EMBL" id="KAL3278013.1"/>
    </source>
</evidence>
<dbReference type="EMBL" id="JABFTP020000103">
    <property type="protein sequence ID" value="KAL3278013.1"/>
    <property type="molecule type" value="Genomic_DNA"/>
</dbReference>
<proteinExistence type="predicted"/>